<dbReference type="RefSeq" id="WP_252774078.1">
    <property type="nucleotide sequence ID" value="NZ_CP097122.1"/>
</dbReference>
<keyword evidence="1" id="KW-0472">Membrane</keyword>
<proteinExistence type="predicted"/>
<gene>
    <name evidence="2" type="ORF">M3M36_01360</name>
</gene>
<name>A0ABY5C128_9LACO</name>
<keyword evidence="1" id="KW-1133">Transmembrane helix</keyword>
<dbReference type="EMBL" id="CP097122">
    <property type="protein sequence ID" value="USS92292.1"/>
    <property type="molecule type" value="Genomic_DNA"/>
</dbReference>
<dbReference type="Proteomes" id="UP001056093">
    <property type="component" value="Chromosome"/>
</dbReference>
<protein>
    <submittedName>
        <fullName evidence="2">Uncharacterized protein</fullName>
    </submittedName>
</protein>
<keyword evidence="1" id="KW-0812">Transmembrane</keyword>
<keyword evidence="3" id="KW-1185">Reference proteome</keyword>
<evidence type="ECO:0000256" key="1">
    <source>
        <dbReference type="SAM" id="Phobius"/>
    </source>
</evidence>
<organism evidence="2 3">
    <name type="scientific">Fructobacillus americanaquae</name>
    <dbReference type="NCBI Taxonomy" id="2940302"/>
    <lineage>
        <taxon>Bacteria</taxon>
        <taxon>Bacillati</taxon>
        <taxon>Bacillota</taxon>
        <taxon>Bacilli</taxon>
        <taxon>Lactobacillales</taxon>
        <taxon>Lactobacillaceae</taxon>
        <taxon>Fructobacillus</taxon>
    </lineage>
</organism>
<feature type="transmembrane region" description="Helical" evidence="1">
    <location>
        <begin position="92"/>
        <end position="110"/>
    </location>
</feature>
<accession>A0ABY5C128</accession>
<evidence type="ECO:0000313" key="2">
    <source>
        <dbReference type="EMBL" id="USS92292.1"/>
    </source>
</evidence>
<evidence type="ECO:0000313" key="3">
    <source>
        <dbReference type="Proteomes" id="UP001056093"/>
    </source>
</evidence>
<sequence>MDINNKYTIYQSRHAWLVASTIFVSSVLTVVDGHYQINGHAAEVQTAQNIQVNDNREQKKYPEAAKKDWNQADLGMNVSGTESNQKNQELKVMMIILIFSLINVALRVVTRVREEP</sequence>
<reference evidence="2" key="1">
    <citation type="submission" date="2022-05" db="EMBL/GenBank/DDBJ databases">
        <authorList>
            <person name="Oliphant S.A."/>
            <person name="Watson-Haigh N.S."/>
            <person name="Sumby K.M."/>
            <person name="Gardner J.M."/>
            <person name="Jiranek V."/>
        </authorList>
    </citation>
    <scope>NUCLEOTIDE SEQUENCE</scope>
    <source>
        <strain evidence="2">KI3_B9</strain>
    </source>
</reference>